<proteinExistence type="predicted"/>
<organism evidence="3 4">
    <name type="scientific">Penicillium atrosanguineum</name>
    <dbReference type="NCBI Taxonomy" id="1132637"/>
    <lineage>
        <taxon>Eukaryota</taxon>
        <taxon>Fungi</taxon>
        <taxon>Dikarya</taxon>
        <taxon>Ascomycota</taxon>
        <taxon>Pezizomycotina</taxon>
        <taxon>Eurotiomycetes</taxon>
        <taxon>Eurotiomycetidae</taxon>
        <taxon>Eurotiales</taxon>
        <taxon>Aspergillaceae</taxon>
        <taxon>Penicillium</taxon>
    </lineage>
</organism>
<dbReference type="AlphaFoldDB" id="A0A9W9PQW1"/>
<dbReference type="EMBL" id="JAPZBO010000008">
    <property type="protein sequence ID" value="KAJ5307366.1"/>
    <property type="molecule type" value="Genomic_DNA"/>
</dbReference>
<keyword evidence="1" id="KW-0812">Transmembrane</keyword>
<feature type="transmembrane region" description="Helical" evidence="1">
    <location>
        <begin position="131"/>
        <end position="151"/>
    </location>
</feature>
<feature type="signal peptide" evidence="2">
    <location>
        <begin position="1"/>
        <end position="15"/>
    </location>
</feature>
<keyword evidence="2" id="KW-0732">Signal</keyword>
<keyword evidence="4" id="KW-1185">Reference proteome</keyword>
<evidence type="ECO:0000313" key="4">
    <source>
        <dbReference type="Proteomes" id="UP001147746"/>
    </source>
</evidence>
<comment type="caution">
    <text evidence="3">The sequence shown here is derived from an EMBL/GenBank/DDBJ whole genome shotgun (WGS) entry which is preliminary data.</text>
</comment>
<keyword evidence="1" id="KW-0472">Membrane</keyword>
<accession>A0A9W9PQW1</accession>
<dbReference type="Proteomes" id="UP001147746">
    <property type="component" value="Unassembled WGS sequence"/>
</dbReference>
<evidence type="ECO:0008006" key="5">
    <source>
        <dbReference type="Google" id="ProtNLM"/>
    </source>
</evidence>
<evidence type="ECO:0000256" key="1">
    <source>
        <dbReference type="SAM" id="Phobius"/>
    </source>
</evidence>
<feature type="transmembrane region" description="Helical" evidence="1">
    <location>
        <begin position="99"/>
        <end position="119"/>
    </location>
</feature>
<evidence type="ECO:0000313" key="3">
    <source>
        <dbReference type="EMBL" id="KAJ5307366.1"/>
    </source>
</evidence>
<protein>
    <recommendedName>
        <fullName evidence="5">Transmembrane protein 107</fullName>
    </recommendedName>
</protein>
<keyword evidence="1" id="KW-1133">Transmembrane helix</keyword>
<gene>
    <name evidence="3" type="ORF">N7476_008022</name>
</gene>
<sequence>MVTGSTFIMLRLLNSIVFDIEQWAMNAVPDMIVCAWTMATIHLQDFRDIEGDYTTHAVTIPIILSPEGQVKLRKMTGHVLLSADAISILWIWMRAQHASAFITGLLFHMSSSILVFYTLKSCSRHQDRIMYRWWMATGFCLINHVFDLYLLEDVVVEAPPNKGGRS</sequence>
<feature type="chain" id="PRO_5040729033" description="Transmembrane protein 107" evidence="2">
    <location>
        <begin position="16"/>
        <end position="166"/>
    </location>
</feature>
<reference evidence="3" key="1">
    <citation type="submission" date="2022-12" db="EMBL/GenBank/DDBJ databases">
        <authorList>
            <person name="Petersen C."/>
        </authorList>
    </citation>
    <scope>NUCLEOTIDE SEQUENCE</scope>
    <source>
        <strain evidence="3">IBT 21472</strain>
    </source>
</reference>
<evidence type="ECO:0000256" key="2">
    <source>
        <dbReference type="SAM" id="SignalP"/>
    </source>
</evidence>
<name>A0A9W9PQW1_9EURO</name>
<reference evidence="3" key="2">
    <citation type="journal article" date="2023" name="IMA Fungus">
        <title>Comparative genomic study of the Penicillium genus elucidates a diverse pangenome and 15 lateral gene transfer events.</title>
        <authorList>
            <person name="Petersen C."/>
            <person name="Sorensen T."/>
            <person name="Nielsen M.R."/>
            <person name="Sondergaard T.E."/>
            <person name="Sorensen J.L."/>
            <person name="Fitzpatrick D.A."/>
            <person name="Frisvad J.C."/>
            <person name="Nielsen K.L."/>
        </authorList>
    </citation>
    <scope>NUCLEOTIDE SEQUENCE</scope>
    <source>
        <strain evidence="3">IBT 21472</strain>
    </source>
</reference>